<evidence type="ECO:0000313" key="2">
    <source>
        <dbReference type="Proteomes" id="UP001279734"/>
    </source>
</evidence>
<accession>A0AAD3T0S0</accession>
<name>A0AAD3T0S0_NEPGR</name>
<keyword evidence="2" id="KW-1185">Reference proteome</keyword>
<reference evidence="1" key="1">
    <citation type="submission" date="2023-05" db="EMBL/GenBank/DDBJ databases">
        <title>Nepenthes gracilis genome sequencing.</title>
        <authorList>
            <person name="Fukushima K."/>
        </authorList>
    </citation>
    <scope>NUCLEOTIDE SEQUENCE</scope>
    <source>
        <strain evidence="1">SING2019-196</strain>
    </source>
</reference>
<proteinExistence type="predicted"/>
<evidence type="ECO:0000313" key="1">
    <source>
        <dbReference type="EMBL" id="GMH21618.1"/>
    </source>
</evidence>
<comment type="caution">
    <text evidence="1">The sequence shown here is derived from an EMBL/GenBank/DDBJ whole genome shotgun (WGS) entry which is preliminary data.</text>
</comment>
<protein>
    <submittedName>
        <fullName evidence="1">Uncharacterized protein</fullName>
    </submittedName>
</protein>
<dbReference type="Proteomes" id="UP001279734">
    <property type="component" value="Unassembled WGS sequence"/>
</dbReference>
<organism evidence="1 2">
    <name type="scientific">Nepenthes gracilis</name>
    <name type="common">Slender pitcher plant</name>
    <dbReference type="NCBI Taxonomy" id="150966"/>
    <lineage>
        <taxon>Eukaryota</taxon>
        <taxon>Viridiplantae</taxon>
        <taxon>Streptophyta</taxon>
        <taxon>Embryophyta</taxon>
        <taxon>Tracheophyta</taxon>
        <taxon>Spermatophyta</taxon>
        <taxon>Magnoliopsida</taxon>
        <taxon>eudicotyledons</taxon>
        <taxon>Gunneridae</taxon>
        <taxon>Pentapetalae</taxon>
        <taxon>Caryophyllales</taxon>
        <taxon>Nepenthaceae</taxon>
        <taxon>Nepenthes</taxon>
    </lineage>
</organism>
<sequence>MIIDERVKRLDSRGLVKCMEHCRLGEFIPCSARSLRPRQLPTPLHLSNLSGKAKLQLQNLVFHQVEVEEVVHLKGSQNSARLRFRLSSQGLLAKRRKRSR</sequence>
<dbReference type="EMBL" id="BSYO01000023">
    <property type="protein sequence ID" value="GMH21618.1"/>
    <property type="molecule type" value="Genomic_DNA"/>
</dbReference>
<gene>
    <name evidence="1" type="ORF">Nepgr_023460</name>
</gene>
<dbReference type="AlphaFoldDB" id="A0AAD3T0S0"/>